<organism evidence="1 2">
    <name type="scientific">Paenibacillus abyssi</name>
    <dbReference type="NCBI Taxonomy" id="1340531"/>
    <lineage>
        <taxon>Bacteria</taxon>
        <taxon>Bacillati</taxon>
        <taxon>Bacillota</taxon>
        <taxon>Bacilli</taxon>
        <taxon>Bacillales</taxon>
        <taxon>Paenibacillaceae</taxon>
        <taxon>Paenibacillus</taxon>
    </lineage>
</organism>
<dbReference type="PANTHER" id="PTHR40053">
    <property type="entry name" value="SPORULATION-CONTROL PROTEIN SPO0M"/>
    <property type="match status" value="1"/>
</dbReference>
<dbReference type="PANTHER" id="PTHR40053:SF1">
    <property type="entry name" value="SPORULATION-CONTROL PROTEIN SPO0M"/>
    <property type="match status" value="1"/>
</dbReference>
<dbReference type="Pfam" id="PF07070">
    <property type="entry name" value="Spo0M"/>
    <property type="match status" value="1"/>
</dbReference>
<sequence length="263" mass="29164">MSFFKKALAKVGIGGVKVDLGLASGSLTAGEKFQSVVRIRGGSVEQQLQTCEICLYAEYTQHRANANGEMRQISAKALIQTYTLACDFTLKPGETRELPLTLLLPLHTPPKLTRESVWFQTRLDLEKAVDPSGKDRIDVLPDPLMKRILNAMERLGFQLAKSYLTENSNDQLSPDPFVQKLIYSPSAGYQHVLEAAIITPVWLSDILQINMEIKRRQGLLHSITGKDTVQDTIQLVPAEWGQRNDEALAAQLEGIISFAANSE</sequence>
<dbReference type="AlphaFoldDB" id="A0A917D116"/>
<gene>
    <name evidence="1" type="ORF">GCM10010916_23310</name>
</gene>
<keyword evidence="2" id="KW-1185">Reference proteome</keyword>
<reference evidence="1" key="2">
    <citation type="submission" date="2020-09" db="EMBL/GenBank/DDBJ databases">
        <authorList>
            <person name="Sun Q."/>
            <person name="Zhou Y."/>
        </authorList>
    </citation>
    <scope>NUCLEOTIDE SEQUENCE</scope>
    <source>
        <strain evidence="1">CGMCC 1.12987</strain>
    </source>
</reference>
<name>A0A917D116_9BACL</name>
<comment type="caution">
    <text evidence="1">The sequence shown here is derived from an EMBL/GenBank/DDBJ whole genome shotgun (WGS) entry which is preliminary data.</text>
</comment>
<reference evidence="1" key="1">
    <citation type="journal article" date="2014" name="Int. J. Syst. Evol. Microbiol.">
        <title>Complete genome sequence of Corynebacterium casei LMG S-19264T (=DSM 44701T), isolated from a smear-ripened cheese.</title>
        <authorList>
            <consortium name="US DOE Joint Genome Institute (JGI-PGF)"/>
            <person name="Walter F."/>
            <person name="Albersmeier A."/>
            <person name="Kalinowski J."/>
            <person name="Ruckert C."/>
        </authorList>
    </citation>
    <scope>NUCLEOTIDE SEQUENCE</scope>
    <source>
        <strain evidence="1">CGMCC 1.12987</strain>
    </source>
</reference>
<evidence type="ECO:0000313" key="2">
    <source>
        <dbReference type="Proteomes" id="UP000644756"/>
    </source>
</evidence>
<dbReference type="Proteomes" id="UP000644756">
    <property type="component" value="Unassembled WGS sequence"/>
</dbReference>
<proteinExistence type="predicted"/>
<dbReference type="RefSeq" id="WP_188531244.1">
    <property type="nucleotide sequence ID" value="NZ_BMGR01000007.1"/>
</dbReference>
<evidence type="ECO:0000313" key="1">
    <source>
        <dbReference type="EMBL" id="GGG05621.1"/>
    </source>
</evidence>
<protein>
    <submittedName>
        <fullName evidence="1">Sporulation control protein Spo0M</fullName>
    </submittedName>
</protein>
<dbReference type="EMBL" id="BMGR01000007">
    <property type="protein sequence ID" value="GGG05621.1"/>
    <property type="molecule type" value="Genomic_DNA"/>
</dbReference>
<dbReference type="InterPro" id="IPR009776">
    <property type="entry name" value="Spore_0_M"/>
</dbReference>
<accession>A0A917D116</accession>